<feature type="chain" id="PRO_5020594885" evidence="1">
    <location>
        <begin position="21"/>
        <end position="136"/>
    </location>
</feature>
<dbReference type="AlphaFoldDB" id="A0A4S2HA32"/>
<reference evidence="2 3" key="1">
    <citation type="journal article" date="2013" name="Int. J. Syst. Evol. Microbiol.">
        <title>Marinicauda pacifica gen. nov., sp. nov., a prosthecate alphaproteobacterium of the family Hyphomonadaceae isolated from deep seawater.</title>
        <authorList>
            <person name="Zhang X.Y."/>
            <person name="Li G.W."/>
            <person name="Wang C.S."/>
            <person name="Zhang Y.J."/>
            <person name="Xu X.W."/>
            <person name="Li H."/>
            <person name="Liu A."/>
            <person name="Liu C."/>
            <person name="Xie B.B."/>
            <person name="Qin Q.L."/>
            <person name="Xu Z."/>
            <person name="Chen X.L."/>
            <person name="Zhou B.C."/>
            <person name="Zhang Y.Z."/>
        </authorList>
    </citation>
    <scope>NUCLEOTIDE SEQUENCE [LARGE SCALE GENOMIC DNA]</scope>
    <source>
        <strain evidence="2 3">P-1 km-3</strain>
    </source>
</reference>
<dbReference type="OrthoDB" id="9788332at2"/>
<dbReference type="InterPro" id="IPR018673">
    <property type="entry name" value="DUF2141"/>
</dbReference>
<sequence length="136" mass="14410">MKAILTATAASLAFTATAYGAPLTIEVNGVQGDGPLYVSVQTEEQFMQDEGVEGSIVQSPEPGTHSFTYDLPEGQYAVSVWHDDGNGTFDRAESGWPLDGWAMSGELADGPPSFEDVAVDLRGQGADVSLDVHYPQ</sequence>
<comment type="caution">
    <text evidence="2">The sequence shown here is derived from an EMBL/GenBank/DDBJ whole genome shotgun (WGS) entry which is preliminary data.</text>
</comment>
<dbReference type="EMBL" id="SRXV01000002">
    <property type="protein sequence ID" value="TGY92726.1"/>
    <property type="molecule type" value="Genomic_DNA"/>
</dbReference>
<evidence type="ECO:0000313" key="3">
    <source>
        <dbReference type="Proteomes" id="UP000305451"/>
    </source>
</evidence>
<gene>
    <name evidence="2" type="ORF">E5162_06520</name>
</gene>
<keyword evidence="3" id="KW-1185">Reference proteome</keyword>
<accession>A0A4S2HA32</accession>
<dbReference type="Pfam" id="PF09912">
    <property type="entry name" value="DUF2141"/>
    <property type="match status" value="1"/>
</dbReference>
<dbReference type="Proteomes" id="UP000305451">
    <property type="component" value="Unassembled WGS sequence"/>
</dbReference>
<evidence type="ECO:0000256" key="1">
    <source>
        <dbReference type="SAM" id="SignalP"/>
    </source>
</evidence>
<keyword evidence="1" id="KW-0732">Signal</keyword>
<name>A0A4S2HA32_9PROT</name>
<feature type="signal peptide" evidence="1">
    <location>
        <begin position="1"/>
        <end position="20"/>
    </location>
</feature>
<dbReference type="RefSeq" id="WP_135944175.1">
    <property type="nucleotide sequence ID" value="NZ_BMEI01000002.1"/>
</dbReference>
<organism evidence="2 3">
    <name type="scientific">Marinicauda pacifica</name>
    <dbReference type="NCBI Taxonomy" id="1133559"/>
    <lineage>
        <taxon>Bacteria</taxon>
        <taxon>Pseudomonadati</taxon>
        <taxon>Pseudomonadota</taxon>
        <taxon>Alphaproteobacteria</taxon>
        <taxon>Maricaulales</taxon>
        <taxon>Maricaulaceae</taxon>
        <taxon>Marinicauda</taxon>
    </lineage>
</organism>
<protein>
    <submittedName>
        <fullName evidence="2">DUF2141 domain-containing protein</fullName>
    </submittedName>
</protein>
<evidence type="ECO:0000313" key="2">
    <source>
        <dbReference type="EMBL" id="TGY92726.1"/>
    </source>
</evidence>
<proteinExistence type="predicted"/>